<dbReference type="InterPro" id="IPR031309">
    <property type="entry name" value="Ribosomal_uL5_C"/>
</dbReference>
<dbReference type="PROSITE" id="PS00358">
    <property type="entry name" value="RIBOSOMAL_L5"/>
    <property type="match status" value="1"/>
</dbReference>
<dbReference type="Gene3D" id="3.30.1440.10">
    <property type="match status" value="1"/>
</dbReference>
<sequence length="181" mass="20408">MPPRLKEKYQKEVAPALQQQFGYRNVMQIPRITKVAVNVGLGEALQDANALDRTAEQIMAITGQKPIITRAKRSIANFRLRAGNPIGVAATLRGDRMYEFLDRLIAAALPRIRDFQGLNPNAFDGRGNYSLGLREQLIFPEVDYDRVDKVRGLQVTIVTTAKTDEEGRRLLELLGMPFRKN</sequence>
<organism evidence="10 11">
    <name type="scientific">Tepidiforma thermophila (strain KCTC 52669 / CGMCC 1.13589 / G233)</name>
    <dbReference type="NCBI Taxonomy" id="2761530"/>
    <lineage>
        <taxon>Bacteria</taxon>
        <taxon>Bacillati</taxon>
        <taxon>Chloroflexota</taxon>
        <taxon>Tepidiformia</taxon>
        <taxon>Tepidiformales</taxon>
        <taxon>Tepidiformaceae</taxon>
        <taxon>Tepidiforma</taxon>
    </lineage>
</organism>
<dbReference type="GO" id="GO:0019843">
    <property type="term" value="F:rRNA binding"/>
    <property type="evidence" value="ECO:0007669"/>
    <property type="project" value="UniProtKB-UniRule"/>
</dbReference>
<keyword evidence="6" id="KW-0694">RNA-binding</keyword>
<keyword evidence="3 6" id="KW-0687">Ribonucleoprotein</keyword>
<evidence type="ECO:0000313" key="11">
    <source>
        <dbReference type="Proteomes" id="UP000223071"/>
    </source>
</evidence>
<dbReference type="InterPro" id="IPR020929">
    <property type="entry name" value="Ribosomal_uL5_CS"/>
</dbReference>
<feature type="domain" description="Large ribosomal subunit protein uL5 C-terminal" evidence="9">
    <location>
        <begin position="85"/>
        <end position="178"/>
    </location>
</feature>
<dbReference type="SUPFAM" id="SSF55282">
    <property type="entry name" value="RL5-like"/>
    <property type="match status" value="1"/>
</dbReference>
<evidence type="ECO:0000256" key="6">
    <source>
        <dbReference type="HAMAP-Rule" id="MF_01333"/>
    </source>
</evidence>
<dbReference type="GO" id="GO:1990904">
    <property type="term" value="C:ribonucleoprotein complex"/>
    <property type="evidence" value="ECO:0007669"/>
    <property type="project" value="UniProtKB-KW"/>
</dbReference>
<dbReference type="GO" id="GO:0003735">
    <property type="term" value="F:structural constituent of ribosome"/>
    <property type="evidence" value="ECO:0007669"/>
    <property type="project" value="InterPro"/>
</dbReference>
<evidence type="ECO:0000256" key="3">
    <source>
        <dbReference type="ARBA" id="ARBA00023274"/>
    </source>
</evidence>
<keyword evidence="2 6" id="KW-0689">Ribosomal protein</keyword>
<dbReference type="InterPro" id="IPR031310">
    <property type="entry name" value="Ribosomal_uL5_N"/>
</dbReference>
<evidence type="ECO:0000313" key="10">
    <source>
        <dbReference type="EMBL" id="PFG75353.1"/>
    </source>
</evidence>
<keyword evidence="11" id="KW-1185">Reference proteome</keyword>
<keyword evidence="6" id="KW-0699">rRNA-binding</keyword>
<evidence type="ECO:0000259" key="9">
    <source>
        <dbReference type="Pfam" id="PF00673"/>
    </source>
</evidence>
<accession>A0A2A9HIX5</accession>
<comment type="caution">
    <text evidence="10">The sequence shown here is derived from an EMBL/GenBank/DDBJ whole genome shotgun (WGS) entry which is preliminary data.</text>
</comment>
<dbReference type="Pfam" id="PF00673">
    <property type="entry name" value="Ribosomal_L5_C"/>
    <property type="match status" value="1"/>
</dbReference>
<dbReference type="Proteomes" id="UP000223071">
    <property type="component" value="Unassembled WGS sequence"/>
</dbReference>
<dbReference type="RefSeq" id="WP_098504672.1">
    <property type="nucleotide sequence ID" value="NZ_PDJQ01000001.1"/>
</dbReference>
<reference evidence="10 11" key="1">
    <citation type="submission" date="2017-09" db="EMBL/GenBank/DDBJ databases">
        <title>Sequencing the genomes of two abundant thermophiles in Great Basin hot springs: Thermocrinis jamiesonii and novel Chloroflexi Thermoflexus hugenholtzii.</title>
        <authorList>
            <person name="Hedlund B."/>
        </authorList>
    </citation>
    <scope>NUCLEOTIDE SEQUENCE [LARGE SCALE GENOMIC DNA]</scope>
    <source>
        <strain evidence="10 11">G233</strain>
    </source>
</reference>
<evidence type="ECO:0000259" key="8">
    <source>
        <dbReference type="Pfam" id="PF00281"/>
    </source>
</evidence>
<dbReference type="GO" id="GO:0005840">
    <property type="term" value="C:ribosome"/>
    <property type="evidence" value="ECO:0007669"/>
    <property type="project" value="UniProtKB-KW"/>
</dbReference>
<dbReference type="GO" id="GO:0000049">
    <property type="term" value="F:tRNA binding"/>
    <property type="evidence" value="ECO:0007669"/>
    <property type="project" value="UniProtKB-UniRule"/>
</dbReference>
<evidence type="ECO:0000256" key="4">
    <source>
        <dbReference type="ARBA" id="ARBA00035245"/>
    </source>
</evidence>
<comment type="function">
    <text evidence="5">This is one of the proteins that bind and probably mediate the attachment of the 5S RNA into the large ribosomal subunit, where it forms part of the central protuberance. In the 70S ribosome it contacts protein S13 of the 30S subunit (bridge B1b), connecting the 2 subunits; this bridge is implicated in subunit movement. Contacts the P site tRNA; the 5S rRNA and some of its associated proteins might help stabilize positioning of ribosome-bound tRNAs.</text>
</comment>
<dbReference type="AlphaFoldDB" id="A0A2A9HIX5"/>
<comment type="subunit">
    <text evidence="6">Part of the 50S ribosomal subunit; part of the 5S rRNA/L5/L18/L25 subcomplex. Contacts the 5S rRNA and the P site tRNA. Forms a bridge to the 30S subunit in the 70S ribosome.</text>
</comment>
<dbReference type="NCBIfam" id="NF000585">
    <property type="entry name" value="PRK00010.1"/>
    <property type="match status" value="1"/>
</dbReference>
<evidence type="ECO:0000256" key="1">
    <source>
        <dbReference type="ARBA" id="ARBA00008553"/>
    </source>
</evidence>
<dbReference type="InterPro" id="IPR020930">
    <property type="entry name" value="Ribosomal_uL5_bac-type"/>
</dbReference>
<comment type="similarity">
    <text evidence="1 6 7">Belongs to the universal ribosomal protein uL5 family.</text>
</comment>
<comment type="function">
    <text evidence="6">This is 1 of the proteins that bind and probably mediate the attachment of the 5S RNA into the large ribosomal subunit, where it forms part of the central protuberance. In the 70S ribosome it contacts protein S13 of the 30S subunit (bridge B1b), connecting the 2 subunits; this bridge is implicated in subunit movement. Contacts the P site tRNA; the 5S rRNA and some of its associated proteins might help stabilize positioning of ribosome-bound tRNAs.</text>
</comment>
<evidence type="ECO:0000256" key="5">
    <source>
        <dbReference type="ARBA" id="ARBA00058604"/>
    </source>
</evidence>
<name>A0A2A9HIX5_TEPT2</name>
<proteinExistence type="inferred from homology"/>
<dbReference type="EMBL" id="PDJQ01000001">
    <property type="protein sequence ID" value="PFG75353.1"/>
    <property type="molecule type" value="Genomic_DNA"/>
</dbReference>
<evidence type="ECO:0000256" key="2">
    <source>
        <dbReference type="ARBA" id="ARBA00022980"/>
    </source>
</evidence>
<dbReference type="FunFam" id="3.30.1440.10:FF:000001">
    <property type="entry name" value="50S ribosomal protein L5"/>
    <property type="match status" value="1"/>
</dbReference>
<dbReference type="PIRSF" id="PIRSF002161">
    <property type="entry name" value="Ribosomal_L5"/>
    <property type="match status" value="1"/>
</dbReference>
<protein>
    <recommendedName>
        <fullName evidence="4 6">Large ribosomal subunit protein uL5</fullName>
    </recommendedName>
</protein>
<dbReference type="Pfam" id="PF00281">
    <property type="entry name" value="Ribosomal_L5"/>
    <property type="match status" value="1"/>
</dbReference>
<dbReference type="InterPro" id="IPR002132">
    <property type="entry name" value="Ribosomal_uL5"/>
</dbReference>
<dbReference type="GO" id="GO:0006412">
    <property type="term" value="P:translation"/>
    <property type="evidence" value="ECO:0007669"/>
    <property type="project" value="UniProtKB-UniRule"/>
</dbReference>
<gene>
    <name evidence="6" type="primary">rplE</name>
    <name evidence="10" type="ORF">A9A59_2621</name>
</gene>
<dbReference type="InterPro" id="IPR022803">
    <property type="entry name" value="Ribosomal_uL5_dom_sf"/>
</dbReference>
<keyword evidence="6" id="KW-0820">tRNA-binding</keyword>
<dbReference type="PANTHER" id="PTHR11994">
    <property type="entry name" value="60S RIBOSOMAL PROTEIN L11-RELATED"/>
    <property type="match status" value="1"/>
</dbReference>
<dbReference type="HAMAP" id="MF_01333_B">
    <property type="entry name" value="Ribosomal_uL5_B"/>
    <property type="match status" value="1"/>
</dbReference>
<feature type="domain" description="Large ribosomal subunit protein uL5 N-terminal" evidence="8">
    <location>
        <begin position="25"/>
        <end position="81"/>
    </location>
</feature>
<evidence type="ECO:0000256" key="7">
    <source>
        <dbReference type="RuleBase" id="RU003930"/>
    </source>
</evidence>